<name>W1PI62_AMBTC</name>
<proteinExistence type="predicted"/>
<dbReference type="SMART" id="SM00271">
    <property type="entry name" value="DnaJ"/>
    <property type="match status" value="1"/>
</dbReference>
<evidence type="ECO:0000259" key="3">
    <source>
        <dbReference type="PROSITE" id="PS50076"/>
    </source>
</evidence>
<dbReference type="OMA" id="IYAMYCV"/>
<feature type="region of interest" description="Disordered" evidence="1">
    <location>
        <begin position="351"/>
        <end position="380"/>
    </location>
</feature>
<dbReference type="eggNOG" id="KOG0720">
    <property type="taxonomic scope" value="Eukaryota"/>
</dbReference>
<dbReference type="Pfam" id="PF14901">
    <property type="entry name" value="Jiv90"/>
    <property type="match status" value="1"/>
</dbReference>
<feature type="compositionally biased region" description="Polar residues" evidence="1">
    <location>
        <begin position="363"/>
        <end position="375"/>
    </location>
</feature>
<feature type="compositionally biased region" description="Basic and acidic residues" evidence="1">
    <location>
        <begin position="351"/>
        <end position="362"/>
    </location>
</feature>
<feature type="transmembrane region" description="Helical" evidence="2">
    <location>
        <begin position="169"/>
        <end position="192"/>
    </location>
</feature>
<dbReference type="Gene3D" id="1.10.287.110">
    <property type="entry name" value="DnaJ domain"/>
    <property type="match status" value="1"/>
</dbReference>
<dbReference type="PROSITE" id="PS50076">
    <property type="entry name" value="DNAJ_2"/>
    <property type="match status" value="1"/>
</dbReference>
<keyword evidence="5" id="KW-1185">Reference proteome</keyword>
<feature type="compositionally biased region" description="Low complexity" evidence="1">
    <location>
        <begin position="243"/>
        <end position="258"/>
    </location>
</feature>
<dbReference type="Pfam" id="PF00226">
    <property type="entry name" value="DnaJ"/>
    <property type="match status" value="1"/>
</dbReference>
<gene>
    <name evidence="4" type="ORF">AMTR_s00155p00060250</name>
</gene>
<dbReference type="Gramene" id="ERN07678">
    <property type="protein sequence ID" value="ERN07678"/>
    <property type="gene ID" value="AMTR_s00155p00060250"/>
</dbReference>
<dbReference type="OrthoDB" id="1507364at2759"/>
<dbReference type="AlphaFoldDB" id="W1PI62"/>
<dbReference type="InterPro" id="IPR032843">
    <property type="entry name" value="Jiv"/>
</dbReference>
<feature type="compositionally biased region" description="Basic residues" evidence="1">
    <location>
        <begin position="487"/>
        <end position="500"/>
    </location>
</feature>
<keyword evidence="2" id="KW-0812">Transmembrane</keyword>
<dbReference type="InterPro" id="IPR036869">
    <property type="entry name" value="J_dom_sf"/>
</dbReference>
<evidence type="ECO:0000256" key="2">
    <source>
        <dbReference type="SAM" id="Phobius"/>
    </source>
</evidence>
<dbReference type="PANTHER" id="PTHR45270">
    <property type="entry name" value="OS03G0832900 PROTEIN"/>
    <property type="match status" value="1"/>
</dbReference>
<dbReference type="HOGENOM" id="CLU_019041_1_0_1"/>
<dbReference type="EMBL" id="KI393623">
    <property type="protein sequence ID" value="ERN07678.1"/>
    <property type="molecule type" value="Genomic_DNA"/>
</dbReference>
<dbReference type="PANTHER" id="PTHR45270:SF1">
    <property type="entry name" value="CHAPERONE DNAJ-DOMAIN SUPERFAMILY PROTEIN"/>
    <property type="match status" value="1"/>
</dbReference>
<feature type="region of interest" description="Disordered" evidence="1">
    <location>
        <begin position="484"/>
        <end position="507"/>
    </location>
</feature>
<accession>W1PI62</accession>
<dbReference type="CDD" id="cd06257">
    <property type="entry name" value="DnaJ"/>
    <property type="match status" value="1"/>
</dbReference>
<reference evidence="5" key="1">
    <citation type="journal article" date="2013" name="Science">
        <title>The Amborella genome and the evolution of flowering plants.</title>
        <authorList>
            <consortium name="Amborella Genome Project"/>
        </authorList>
    </citation>
    <scope>NUCLEOTIDE SEQUENCE [LARGE SCALE GENOMIC DNA]</scope>
</reference>
<dbReference type="InterPro" id="IPR001623">
    <property type="entry name" value="DnaJ_domain"/>
</dbReference>
<evidence type="ECO:0000256" key="1">
    <source>
        <dbReference type="SAM" id="MobiDB-lite"/>
    </source>
</evidence>
<protein>
    <recommendedName>
        <fullName evidence="3">J domain-containing protein</fullName>
    </recommendedName>
</protein>
<organism evidence="4 5">
    <name type="scientific">Amborella trichopoda</name>
    <dbReference type="NCBI Taxonomy" id="13333"/>
    <lineage>
        <taxon>Eukaryota</taxon>
        <taxon>Viridiplantae</taxon>
        <taxon>Streptophyta</taxon>
        <taxon>Embryophyta</taxon>
        <taxon>Tracheophyta</taxon>
        <taxon>Spermatophyta</taxon>
        <taxon>Magnoliopsida</taxon>
        <taxon>Amborellales</taxon>
        <taxon>Amborellaceae</taxon>
        <taxon>Amborella</taxon>
    </lineage>
</organism>
<dbReference type="SUPFAM" id="SSF46565">
    <property type="entry name" value="Chaperone J-domain"/>
    <property type="match status" value="1"/>
</dbReference>
<feature type="transmembrane region" description="Helical" evidence="2">
    <location>
        <begin position="124"/>
        <end position="149"/>
    </location>
</feature>
<keyword evidence="2" id="KW-0472">Membrane</keyword>
<dbReference type="Proteomes" id="UP000017836">
    <property type="component" value="Unassembled WGS sequence"/>
</dbReference>
<feature type="region of interest" description="Disordered" evidence="1">
    <location>
        <begin position="211"/>
        <end position="266"/>
    </location>
</feature>
<evidence type="ECO:0000313" key="5">
    <source>
        <dbReference type="Proteomes" id="UP000017836"/>
    </source>
</evidence>
<dbReference type="PRINTS" id="PR00625">
    <property type="entry name" value="JDOMAIN"/>
</dbReference>
<feature type="domain" description="J" evidence="3">
    <location>
        <begin position="289"/>
        <end position="356"/>
    </location>
</feature>
<evidence type="ECO:0000313" key="4">
    <source>
        <dbReference type="EMBL" id="ERN07678.1"/>
    </source>
</evidence>
<sequence length="568" mass="64606">MEDIGLFKEGLKWVRSQKHVFLSTQASICSTRERIAAMVDCHGPVLYSGCLHLWKMLFLVLREWKSCITRGMGSLLSLGSTTFFVILWCCFLSLTSTSCIVYVFLVLGAAAAAVRFLGYTPGLFLVGFFGILILWMYGNFWVTGSLFLIGAYLFSMSHTRLVIVMSTVYAVYCAQIRVGWFGVFLAINLAFVSDDLLNYLLQGYENANQNTEFEEPTKPTVSMEDFSCDSEYSAPSGDGEEFSSPQSSSKMSYSPPNSVKVQRDSAASKVVKADSGSLDEMRRIINSSDHYQALGLYRNKNVDVTLLKKIYRKKAMLVHPDKNMGNPMASESFKKLQCAYEIISDATKRKNYDEQLRKEESSSARQRSHGTSQQDGVEYRSEESRRIHCTKCGNSHIWICTNRTKYRARWCQECSQYHQAKDGDGWVEDGLPIYFGMAKKVDIPRAFACAESKIFDVSEWAICQGMSCRPNTHRPTFHVNTSTLGKGVHHHQKPVHHHQKPRESGGFTSWNLDAEMMGDEDEAEFELWLQQAFAAGLFSEPSSIKRRKIWTPFKIHQKKSKKQWRKML</sequence>
<keyword evidence="2" id="KW-1133">Transmembrane helix</keyword>